<evidence type="ECO:0000313" key="2">
    <source>
        <dbReference type="Proteomes" id="UP001638806"/>
    </source>
</evidence>
<sequence>MNVVELAAGQGGEVRELNSAEATVARVGIDEAMHCKARDAYAHTHDARRSRKRRRGRPDEEQAFAQSGKHTRAARLRCDAGWKGLSAGNGPSESRQRSAQVVVPQFSRFSHRDAIVINRLPSNLTRNYRTVHPVPDYTVPRKIATRPVCRGLSVTIWDCLTPVNPSIPMGRWADATTRALAAFGALQGIDRYCMGVCFLARGRPGGLLSPTQTGSSTREKGPPSKQVQQTKKVPLVNYDEQRCVWRNVDVTDAASKYLTVAK</sequence>
<protein>
    <submittedName>
        <fullName evidence="1">Uncharacterized protein</fullName>
    </submittedName>
</protein>
<evidence type="ECO:0000313" key="1">
    <source>
        <dbReference type="EMBL" id="KAL3965474.1"/>
    </source>
</evidence>
<accession>A0ACC4EC29</accession>
<comment type="caution">
    <text evidence="1">The sequence shown here is derived from an EMBL/GenBank/DDBJ whole genome shotgun (WGS) entry which is preliminary data.</text>
</comment>
<dbReference type="Proteomes" id="UP001638806">
    <property type="component" value="Unassembled WGS sequence"/>
</dbReference>
<proteinExistence type="predicted"/>
<organism evidence="1 2">
    <name type="scientific">Purpureocillium lilacinum</name>
    <name type="common">Paecilomyces lilacinus</name>
    <dbReference type="NCBI Taxonomy" id="33203"/>
    <lineage>
        <taxon>Eukaryota</taxon>
        <taxon>Fungi</taxon>
        <taxon>Dikarya</taxon>
        <taxon>Ascomycota</taxon>
        <taxon>Pezizomycotina</taxon>
        <taxon>Sordariomycetes</taxon>
        <taxon>Hypocreomycetidae</taxon>
        <taxon>Hypocreales</taxon>
        <taxon>Ophiocordycipitaceae</taxon>
        <taxon>Purpureocillium</taxon>
    </lineage>
</organism>
<keyword evidence="2" id="KW-1185">Reference proteome</keyword>
<reference evidence="1" key="1">
    <citation type="submission" date="2024-12" db="EMBL/GenBank/DDBJ databases">
        <title>Comparative genomics and development of molecular markers within Purpureocillium lilacinum and among Purpureocillium species.</title>
        <authorList>
            <person name="Yeh Z.-Y."/>
            <person name="Ni N.-T."/>
            <person name="Lo P.-H."/>
            <person name="Mushyakhwo K."/>
            <person name="Lin C.-F."/>
            <person name="Nai Y.-S."/>
        </authorList>
    </citation>
    <scope>NUCLEOTIDE SEQUENCE</scope>
    <source>
        <strain evidence="1">NCHU-NPUST-175</strain>
    </source>
</reference>
<gene>
    <name evidence="1" type="ORF">ACCO45_002478</name>
</gene>
<name>A0ACC4EC29_PURLI</name>
<dbReference type="EMBL" id="JBGNUJ010000002">
    <property type="protein sequence ID" value="KAL3965474.1"/>
    <property type="molecule type" value="Genomic_DNA"/>
</dbReference>